<organism evidence="2 3">
    <name type="scientific">Cichlidogyrus casuarinus</name>
    <dbReference type="NCBI Taxonomy" id="1844966"/>
    <lineage>
        <taxon>Eukaryota</taxon>
        <taxon>Metazoa</taxon>
        <taxon>Spiralia</taxon>
        <taxon>Lophotrochozoa</taxon>
        <taxon>Platyhelminthes</taxon>
        <taxon>Monogenea</taxon>
        <taxon>Monopisthocotylea</taxon>
        <taxon>Dactylogyridea</taxon>
        <taxon>Ancyrocephalidae</taxon>
        <taxon>Cichlidogyrus</taxon>
    </lineage>
</organism>
<dbReference type="Proteomes" id="UP001626550">
    <property type="component" value="Unassembled WGS sequence"/>
</dbReference>
<evidence type="ECO:0000313" key="2">
    <source>
        <dbReference type="EMBL" id="KAL3320144.1"/>
    </source>
</evidence>
<gene>
    <name evidence="2" type="ORF">Ciccas_001176</name>
</gene>
<evidence type="ECO:0008006" key="4">
    <source>
        <dbReference type="Google" id="ProtNLM"/>
    </source>
</evidence>
<protein>
    <recommendedName>
        <fullName evidence="4">BESS domain-containing protein</fullName>
    </recommendedName>
</protein>
<feature type="compositionally biased region" description="Low complexity" evidence="1">
    <location>
        <begin position="18"/>
        <end position="27"/>
    </location>
</feature>
<keyword evidence="3" id="KW-1185">Reference proteome</keyword>
<dbReference type="EMBL" id="JBJKFK010000073">
    <property type="protein sequence ID" value="KAL3320144.1"/>
    <property type="molecule type" value="Genomic_DNA"/>
</dbReference>
<evidence type="ECO:0000256" key="1">
    <source>
        <dbReference type="SAM" id="MobiDB-lite"/>
    </source>
</evidence>
<reference evidence="2 3" key="1">
    <citation type="submission" date="2024-11" db="EMBL/GenBank/DDBJ databases">
        <title>Adaptive evolution of stress response genes in parasites aligns with host niche diversity.</title>
        <authorList>
            <person name="Hahn C."/>
            <person name="Resl P."/>
        </authorList>
    </citation>
    <scope>NUCLEOTIDE SEQUENCE [LARGE SCALE GENOMIC DNA]</scope>
    <source>
        <strain evidence="2">EGGRZ-B1_66</strain>
        <tissue evidence="2">Body</tissue>
    </source>
</reference>
<feature type="compositionally biased region" description="Basic and acidic residues" evidence="1">
    <location>
        <begin position="138"/>
        <end position="147"/>
    </location>
</feature>
<dbReference type="AlphaFoldDB" id="A0ABD2QKR8"/>
<name>A0ABD2QKR8_9PLAT</name>
<feature type="region of interest" description="Disordered" evidence="1">
    <location>
        <begin position="302"/>
        <end position="337"/>
    </location>
</feature>
<feature type="region of interest" description="Disordered" evidence="1">
    <location>
        <begin position="130"/>
        <end position="160"/>
    </location>
</feature>
<proteinExistence type="predicted"/>
<sequence>MRPCEYKPTLFNSLDNNSSQGSRQSSRLLRRRSINEDSNSCQKVDDDSQSTQQSQSNAWSSMLAANRQHLETGNSITVEESLEKEEIAKVLDDTTVSVPETQETDMPETAVEAETIQETPLDDFEIEAEKVASQSTPTKEKPAKIEFTDEPESPDTSTINITPPFLNISEKLMSNVLPSPDEKFLLKESIALTASPVFKGLASARAQKMLQLGLQQAESKRISTSLLNSSFSSVSDEKENLNLNKSSGILKGISSNRKSNRVSFAAENEIHILPTTPTKQITSSTPLVRAKPDVPVPEVNFVEPSSPPRKDQRLSLGSMRRKALSPQRRSGTPVPWMRKPQLNRQLSKELAQPILDVEDEQTVPETQDIEVDDPLTDFQNILDQLAKCIPKIKAENQGDCFVKAMKVIKPLF</sequence>
<comment type="caution">
    <text evidence="2">The sequence shown here is derived from an EMBL/GenBank/DDBJ whole genome shotgun (WGS) entry which is preliminary data.</text>
</comment>
<evidence type="ECO:0000313" key="3">
    <source>
        <dbReference type="Proteomes" id="UP001626550"/>
    </source>
</evidence>
<feature type="region of interest" description="Disordered" evidence="1">
    <location>
        <begin position="1"/>
        <end position="59"/>
    </location>
</feature>
<accession>A0ABD2QKR8</accession>